<dbReference type="EC" id="1.13.12.3" evidence="4"/>
<dbReference type="SUPFAM" id="SSF54373">
    <property type="entry name" value="FAD-linked reductases, C-terminal domain"/>
    <property type="match status" value="1"/>
</dbReference>
<proteinExistence type="inferred from homology"/>
<dbReference type="PANTHER" id="PTHR10742">
    <property type="entry name" value="FLAVIN MONOAMINE OXIDASE"/>
    <property type="match status" value="1"/>
</dbReference>
<comment type="catalytic activity">
    <reaction evidence="8">
        <text>L-tryptophan + O2 = indole-3-acetamide + CO2 + H2O</text>
        <dbReference type="Rhea" id="RHEA:16165"/>
        <dbReference type="ChEBI" id="CHEBI:15377"/>
        <dbReference type="ChEBI" id="CHEBI:15379"/>
        <dbReference type="ChEBI" id="CHEBI:16031"/>
        <dbReference type="ChEBI" id="CHEBI:16526"/>
        <dbReference type="ChEBI" id="CHEBI:57912"/>
        <dbReference type="EC" id="1.13.12.3"/>
    </reaction>
</comment>
<accession>A0ABU1T5V2</accession>
<keyword evidence="7" id="KW-0073">Auxin biosynthesis</keyword>
<evidence type="ECO:0000256" key="6">
    <source>
        <dbReference type="ARBA" id="ARBA00023002"/>
    </source>
</evidence>
<organism evidence="10 11">
    <name type="scientific">Mucilaginibacter pocheonensis</name>
    <dbReference type="NCBI Taxonomy" id="398050"/>
    <lineage>
        <taxon>Bacteria</taxon>
        <taxon>Pseudomonadati</taxon>
        <taxon>Bacteroidota</taxon>
        <taxon>Sphingobacteriia</taxon>
        <taxon>Sphingobacteriales</taxon>
        <taxon>Sphingobacteriaceae</taxon>
        <taxon>Mucilaginibacter</taxon>
    </lineage>
</organism>
<dbReference type="SUPFAM" id="SSF51905">
    <property type="entry name" value="FAD/NAD(P)-binding domain"/>
    <property type="match status" value="1"/>
</dbReference>
<comment type="similarity">
    <text evidence="3">Belongs to the tryptophan 2-monooxygenase family.</text>
</comment>
<dbReference type="PANTHER" id="PTHR10742:SF410">
    <property type="entry name" value="LYSINE-SPECIFIC HISTONE DEMETHYLASE 2"/>
    <property type="match status" value="1"/>
</dbReference>
<evidence type="ECO:0000256" key="2">
    <source>
        <dbReference type="ARBA" id="ARBA00004814"/>
    </source>
</evidence>
<evidence type="ECO:0000256" key="4">
    <source>
        <dbReference type="ARBA" id="ARBA00012535"/>
    </source>
</evidence>
<gene>
    <name evidence="10" type="ORF">J2W55_000567</name>
</gene>
<dbReference type="Pfam" id="PF01593">
    <property type="entry name" value="Amino_oxidase"/>
    <property type="match status" value="1"/>
</dbReference>
<evidence type="ECO:0000313" key="10">
    <source>
        <dbReference type="EMBL" id="MDR6940739.1"/>
    </source>
</evidence>
<evidence type="ECO:0000313" key="11">
    <source>
        <dbReference type="Proteomes" id="UP001247620"/>
    </source>
</evidence>
<evidence type="ECO:0000256" key="8">
    <source>
        <dbReference type="ARBA" id="ARBA00047321"/>
    </source>
</evidence>
<dbReference type="PRINTS" id="PR00757">
    <property type="entry name" value="AMINEOXDASEF"/>
</dbReference>
<dbReference type="RefSeq" id="WP_310091702.1">
    <property type="nucleotide sequence ID" value="NZ_JAVDUU010000001.1"/>
</dbReference>
<dbReference type="InterPro" id="IPR036188">
    <property type="entry name" value="FAD/NAD-bd_sf"/>
</dbReference>
<dbReference type="EMBL" id="JAVDUU010000001">
    <property type="protein sequence ID" value="MDR6940739.1"/>
    <property type="molecule type" value="Genomic_DNA"/>
</dbReference>
<dbReference type="GO" id="GO:0097621">
    <property type="term" value="F:monoamine oxidase activity"/>
    <property type="evidence" value="ECO:0007669"/>
    <property type="project" value="UniProtKB-EC"/>
</dbReference>
<sequence>MNTADIVIIGAGAAGLMAARELASAGKKVIVLEAQDRIGGRIHTHYKDSSLKHVELGAEFVHGDLPVTLGLLNKAGIKYSQASAAMYRYNEGTFTTNENFIENWDLLIDKLNKLKQDTDINRFMLKEFPGDKYGGMRESVRQFVSGYDTADPEKASCFALRREWQNEDEQAQYRIDGGYGQLMDYMANECKANAGQIYLNAIVKDIYWEPGKVRIITTEGTTYHAEKVILAIPPGVLQAGDGEKGAVAFYPPVKAQQEAMQQIGFGAVIKIVLEFDEAFWESKQTEEMAGKSLENMGYLFSAEEIPTWWTQFPAHSTIFTGWIGGPDADDKKSFSDDMILKEGLQSVANIFKLSVDELNKKLKSWYVINWTARPFTRGSYAYDMVNTPLARKTLNTPVSDTLFFTGEYLYEGPAMGTVEAALTSGRDVAEVVNYGRQ</sequence>
<keyword evidence="11" id="KW-1185">Reference proteome</keyword>
<evidence type="ECO:0000256" key="7">
    <source>
        <dbReference type="ARBA" id="ARBA00023070"/>
    </source>
</evidence>
<keyword evidence="6 10" id="KW-0560">Oxidoreductase</keyword>
<protein>
    <recommendedName>
        <fullName evidence="5">Tryptophan 2-monooxygenase</fullName>
        <ecNumber evidence="4">1.13.12.3</ecNumber>
    </recommendedName>
</protein>
<evidence type="ECO:0000256" key="1">
    <source>
        <dbReference type="ARBA" id="ARBA00001974"/>
    </source>
</evidence>
<dbReference type="Proteomes" id="UP001247620">
    <property type="component" value="Unassembled WGS sequence"/>
</dbReference>
<evidence type="ECO:0000256" key="5">
    <source>
        <dbReference type="ARBA" id="ARBA00017871"/>
    </source>
</evidence>
<dbReference type="InterPro" id="IPR002937">
    <property type="entry name" value="Amino_oxidase"/>
</dbReference>
<feature type="domain" description="Amine oxidase" evidence="9">
    <location>
        <begin position="14"/>
        <end position="432"/>
    </location>
</feature>
<name>A0ABU1T5V2_9SPHI</name>
<evidence type="ECO:0000259" key="9">
    <source>
        <dbReference type="Pfam" id="PF01593"/>
    </source>
</evidence>
<evidence type="ECO:0000256" key="3">
    <source>
        <dbReference type="ARBA" id="ARBA00005833"/>
    </source>
</evidence>
<dbReference type="InterPro" id="IPR001613">
    <property type="entry name" value="Flavin_amine_oxidase"/>
</dbReference>
<comment type="caution">
    <text evidence="10">The sequence shown here is derived from an EMBL/GenBank/DDBJ whole genome shotgun (WGS) entry which is preliminary data.</text>
</comment>
<comment type="cofactor">
    <cofactor evidence="1">
        <name>FAD</name>
        <dbReference type="ChEBI" id="CHEBI:57692"/>
    </cofactor>
</comment>
<dbReference type="Gene3D" id="3.50.50.60">
    <property type="entry name" value="FAD/NAD(P)-binding domain"/>
    <property type="match status" value="1"/>
</dbReference>
<reference evidence="10 11" key="1">
    <citation type="submission" date="2023-07" db="EMBL/GenBank/DDBJ databases">
        <title>Sorghum-associated microbial communities from plants grown in Nebraska, USA.</title>
        <authorList>
            <person name="Schachtman D."/>
        </authorList>
    </citation>
    <scope>NUCLEOTIDE SEQUENCE [LARGE SCALE GENOMIC DNA]</scope>
    <source>
        <strain evidence="10 11">3262</strain>
    </source>
</reference>
<dbReference type="InterPro" id="IPR050281">
    <property type="entry name" value="Flavin_monoamine_oxidase"/>
</dbReference>
<comment type="pathway">
    <text evidence="2">Plant hormone metabolism; auxin biosynthesis.</text>
</comment>